<reference evidence="2" key="1">
    <citation type="journal article" date="2019" name="MBio">
        <title>Comparative genomics for the elucidation of multidrug resistance (MDR) in Candida lusitaniae.</title>
        <authorList>
            <person name="Kannan A."/>
            <person name="Asner S.A."/>
            <person name="Trachsel E."/>
            <person name="Kelly S."/>
            <person name="Parker J."/>
            <person name="Sanglard D."/>
        </authorList>
    </citation>
    <scope>NUCLEOTIDE SEQUENCE [LARGE SCALE GENOMIC DNA]</scope>
    <source>
        <strain evidence="2">P1</strain>
    </source>
</reference>
<dbReference type="EMBL" id="CP038491">
    <property type="protein sequence ID" value="QFZ30309.1"/>
    <property type="molecule type" value="Genomic_DNA"/>
</dbReference>
<dbReference type="Proteomes" id="UP000326582">
    <property type="component" value="Chromosome 8"/>
</dbReference>
<gene>
    <name evidence="1" type="ORF">EJF14_80024</name>
</gene>
<accession>A0ACD0WSG2</accession>
<evidence type="ECO:0000313" key="2">
    <source>
        <dbReference type="Proteomes" id="UP000326582"/>
    </source>
</evidence>
<proteinExistence type="predicted"/>
<keyword evidence="2" id="KW-1185">Reference proteome</keyword>
<protein>
    <submittedName>
        <fullName evidence="1">Transcriptional regulatory protein</fullName>
    </submittedName>
</protein>
<name>A0ACD0WSG2_CLALS</name>
<organism evidence="1 2">
    <name type="scientific">Clavispora lusitaniae</name>
    <name type="common">Candida lusitaniae</name>
    <dbReference type="NCBI Taxonomy" id="36911"/>
    <lineage>
        <taxon>Eukaryota</taxon>
        <taxon>Fungi</taxon>
        <taxon>Dikarya</taxon>
        <taxon>Ascomycota</taxon>
        <taxon>Saccharomycotina</taxon>
        <taxon>Pichiomycetes</taxon>
        <taxon>Metschnikowiaceae</taxon>
        <taxon>Clavispora</taxon>
    </lineage>
</organism>
<sequence length="178" mass="19756">MSTRNFTLLTSLTPMSVNYKSYQQVFSLTSGCKRTSTTKPKARAETVTKKRTKTGCLTCRRRKKKCDEVKVDGKCQACIRNFMDCCWSEEAKQTESVSPAVVATEKKPQSTNGASAYPSPIQSPRVSADDSGKEIKPLELPPSKYKITKPGRPKKQAKMAQFVVTSFGADRELCQIKS</sequence>
<evidence type="ECO:0000313" key="1">
    <source>
        <dbReference type="EMBL" id="QFZ30309.1"/>
    </source>
</evidence>